<evidence type="ECO:0000256" key="1">
    <source>
        <dbReference type="SAM" id="MobiDB-lite"/>
    </source>
</evidence>
<comment type="caution">
    <text evidence="3">The sequence shown here is derived from an EMBL/GenBank/DDBJ whole genome shotgun (WGS) entry which is preliminary data.</text>
</comment>
<reference evidence="3 4" key="1">
    <citation type="submission" date="2019-07" db="EMBL/GenBank/DDBJ databases">
        <title>Whole genome shotgun sequence of Terrabacter aerolatus NBRC 106305.</title>
        <authorList>
            <person name="Hosoyama A."/>
            <person name="Uohara A."/>
            <person name="Ohji S."/>
            <person name="Ichikawa N."/>
        </authorList>
    </citation>
    <scope>NUCLEOTIDE SEQUENCE [LARGE SCALE GENOMIC DNA]</scope>
    <source>
        <strain evidence="3 4">NBRC 106305</strain>
    </source>
</reference>
<sequence length="288" mass="30180">MSDDTTRGQGAAPEEGELQLRKALSTMNDLEPPRDDLFAQRALMRGRARTSRRRSTLLGAAAAVVVVGAVGGAWVTFDHGASSTTASAGSAGVQKDSSGSAVQGNGSRGPESLSGNGAGAVPSAPPARDTTRWFGTLSTPQTNAFTAIEPTVASRWPQVFSGAYAVDAAGARVAVVVTRHDPGLEAFVARAMPSPTDVEFVVMSHSLEEKQRVAKEIVDQRMLWRSKGVQIIAVQQDARTDQVVVLADEGPSPGLVEQQYGDIVRVVPTTQTAPGRLPDGSTLPPLQQ</sequence>
<feature type="compositionally biased region" description="Polar residues" evidence="1">
    <location>
        <begin position="95"/>
        <end position="105"/>
    </location>
</feature>
<name>A0A512D6E1_9MICO</name>
<feature type="transmembrane region" description="Helical" evidence="2">
    <location>
        <begin position="57"/>
        <end position="77"/>
    </location>
</feature>
<keyword evidence="2" id="KW-0812">Transmembrane</keyword>
<dbReference type="Proteomes" id="UP000321534">
    <property type="component" value="Unassembled WGS sequence"/>
</dbReference>
<organism evidence="3 4">
    <name type="scientific">Terrabacter aerolatus</name>
    <dbReference type="NCBI Taxonomy" id="422442"/>
    <lineage>
        <taxon>Bacteria</taxon>
        <taxon>Bacillati</taxon>
        <taxon>Actinomycetota</taxon>
        <taxon>Actinomycetes</taxon>
        <taxon>Micrococcales</taxon>
        <taxon>Intrasporangiaceae</taxon>
        <taxon>Terrabacter</taxon>
    </lineage>
</organism>
<evidence type="ECO:0000313" key="4">
    <source>
        <dbReference type="Proteomes" id="UP000321534"/>
    </source>
</evidence>
<gene>
    <name evidence="3" type="ORF">TAE01_38460</name>
</gene>
<dbReference type="OrthoDB" id="4864740at2"/>
<dbReference type="AlphaFoldDB" id="A0A512D6E1"/>
<keyword evidence="2" id="KW-1133">Transmembrane helix</keyword>
<keyword evidence="2" id="KW-0472">Membrane</keyword>
<evidence type="ECO:0000313" key="3">
    <source>
        <dbReference type="EMBL" id="GEO32036.1"/>
    </source>
</evidence>
<keyword evidence="4" id="KW-1185">Reference proteome</keyword>
<accession>A0A512D6E1</accession>
<proteinExistence type="predicted"/>
<evidence type="ECO:0000256" key="2">
    <source>
        <dbReference type="SAM" id="Phobius"/>
    </source>
</evidence>
<feature type="region of interest" description="Disordered" evidence="1">
    <location>
        <begin position="84"/>
        <end position="130"/>
    </location>
</feature>
<dbReference type="RefSeq" id="WP_147068403.1">
    <property type="nucleotide sequence ID" value="NZ_BAAARO010000009.1"/>
</dbReference>
<dbReference type="EMBL" id="BJYX01000033">
    <property type="protein sequence ID" value="GEO32036.1"/>
    <property type="molecule type" value="Genomic_DNA"/>
</dbReference>
<protein>
    <submittedName>
        <fullName evidence="3">Uncharacterized protein</fullName>
    </submittedName>
</protein>